<evidence type="ECO:0000313" key="7">
    <source>
        <dbReference type="Proteomes" id="UP000308014"/>
    </source>
</evidence>
<dbReference type="Proteomes" id="UP000308014">
    <property type="component" value="Unassembled WGS sequence"/>
</dbReference>
<dbReference type="InterPro" id="IPR033121">
    <property type="entry name" value="PEPTIDASE_A1"/>
</dbReference>
<accession>A0A4S8VJT9</accession>
<evidence type="ECO:0000256" key="2">
    <source>
        <dbReference type="SAM" id="MobiDB-lite"/>
    </source>
</evidence>
<reference evidence="6 7" key="1">
    <citation type="submission" date="2018-10" db="EMBL/GenBank/DDBJ databases">
        <title>Fifty Aureobasidium pullulans genomes reveal a recombining polyextremotolerant generalist.</title>
        <authorList>
            <person name="Gostincar C."/>
            <person name="Turk M."/>
            <person name="Zajc J."/>
            <person name="Gunde-Cimerman N."/>
        </authorList>
    </citation>
    <scope>NUCLEOTIDE SEQUENCE [LARGE SCALE GENOMIC DNA]</scope>
    <source>
        <strain evidence="6 7">EXF-11318</strain>
    </source>
</reference>
<keyword evidence="6" id="KW-0645">Protease</keyword>
<gene>
    <name evidence="6" type="ORF">D6D24_06725</name>
</gene>
<evidence type="ECO:0000259" key="5">
    <source>
        <dbReference type="PROSITE" id="PS51767"/>
    </source>
</evidence>
<dbReference type="GO" id="GO:0006508">
    <property type="term" value="P:proteolysis"/>
    <property type="evidence" value="ECO:0007669"/>
    <property type="project" value="UniProtKB-KW"/>
</dbReference>
<dbReference type="InterPro" id="IPR021109">
    <property type="entry name" value="Peptidase_aspartic_dom_sf"/>
</dbReference>
<dbReference type="PANTHER" id="PTHR47966:SF51">
    <property type="entry name" value="BETA-SITE APP-CLEAVING ENZYME, ISOFORM A-RELATED"/>
    <property type="match status" value="1"/>
</dbReference>
<comment type="caution">
    <text evidence="6">The sequence shown here is derived from an EMBL/GenBank/DDBJ whole genome shotgun (WGS) entry which is preliminary data.</text>
</comment>
<dbReference type="PANTHER" id="PTHR47966">
    <property type="entry name" value="BETA-SITE APP-CLEAVING ENZYME, ISOFORM A-RELATED"/>
    <property type="match status" value="1"/>
</dbReference>
<dbReference type="PROSITE" id="PS51767">
    <property type="entry name" value="PEPTIDASE_A1"/>
    <property type="match status" value="1"/>
</dbReference>
<feature type="signal peptide" evidence="4">
    <location>
        <begin position="1"/>
        <end position="24"/>
    </location>
</feature>
<organism evidence="6 7">
    <name type="scientific">Aureobasidium pullulans</name>
    <name type="common">Black yeast</name>
    <name type="synonym">Pullularia pullulans</name>
    <dbReference type="NCBI Taxonomy" id="5580"/>
    <lineage>
        <taxon>Eukaryota</taxon>
        <taxon>Fungi</taxon>
        <taxon>Dikarya</taxon>
        <taxon>Ascomycota</taxon>
        <taxon>Pezizomycotina</taxon>
        <taxon>Dothideomycetes</taxon>
        <taxon>Dothideomycetidae</taxon>
        <taxon>Dothideales</taxon>
        <taxon>Saccotheciaceae</taxon>
        <taxon>Aureobasidium</taxon>
    </lineage>
</organism>
<keyword evidence="3" id="KW-0472">Membrane</keyword>
<evidence type="ECO:0000256" key="4">
    <source>
        <dbReference type="SAM" id="SignalP"/>
    </source>
</evidence>
<evidence type="ECO:0000256" key="3">
    <source>
        <dbReference type="SAM" id="Phobius"/>
    </source>
</evidence>
<evidence type="ECO:0000256" key="1">
    <source>
        <dbReference type="ARBA" id="ARBA00007447"/>
    </source>
</evidence>
<dbReference type="GO" id="GO:0004190">
    <property type="term" value="F:aspartic-type endopeptidase activity"/>
    <property type="evidence" value="ECO:0007669"/>
    <property type="project" value="InterPro"/>
</dbReference>
<dbReference type="EMBL" id="QZAJ01000291">
    <property type="protein sequence ID" value="THW12239.1"/>
    <property type="molecule type" value="Genomic_DNA"/>
</dbReference>
<evidence type="ECO:0000313" key="6">
    <source>
        <dbReference type="EMBL" id="THW12239.1"/>
    </source>
</evidence>
<keyword evidence="3" id="KW-0812">Transmembrane</keyword>
<name>A0A4S8VJT9_AURPU</name>
<dbReference type="Gene3D" id="2.40.70.10">
    <property type="entry name" value="Acid Proteases"/>
    <property type="match status" value="2"/>
</dbReference>
<feature type="chain" id="PRO_5020190284" evidence="4">
    <location>
        <begin position="25"/>
        <end position="545"/>
    </location>
</feature>
<dbReference type="GO" id="GO:0000324">
    <property type="term" value="C:fungal-type vacuole"/>
    <property type="evidence" value="ECO:0007669"/>
    <property type="project" value="TreeGrafter"/>
</dbReference>
<comment type="similarity">
    <text evidence="1">Belongs to the peptidase A1 family.</text>
</comment>
<protein>
    <submittedName>
        <fullName evidence="6">Acid protease</fullName>
    </submittedName>
</protein>
<sequence length="545" mass="59561">MLFASRMRLLVLFAITTFSVVVRSQATNDPVAPLSIPPSTYWDGADGRWSTFHVEVGGQTVRLLPSTSASAGSSTWVVIDEGCTVANPNLTNCNNERGYLFHRNESTSWSTRRLSGEGLYSLNTFVEGYLGLTGNAYYGFDTINLGLTGSGLPTVQGQVIAGFGTNDFWLGNLGLSPYPFNFTDLDDPQPSLLSTLQNQSLIPSLSWAYTAGAQYKTPPVLGSLTLGGYDTTRFTPNNVSFPFGADFSRDLLVKLRSISYDTFGSPPLLASEIDIFLDSAVTQMWLPVGVCQQFEKAFNLTWNATAELYLLDEDTHSALLSRNPTFTFTIANGSNSADGTVDIVFPYSAFDLNITQPYVNTETRYFPLKQAQNSSQFVLGRVFLQEAYLVTDYGHRNFSVSQALFPQTNIEQNIVTIRTPGYKAEDDRPDGLSGGAIAGTVVAAVVVLVSIIAATIWLKRRSTRNVKISTEQTRHDTDEKDDAAAQGISELDHGDTAVQEVDGWHGYKPELEVNDGSSGRHELPTPVKVHEVAGHLPIELEAPLR</sequence>
<feature type="region of interest" description="Disordered" evidence="2">
    <location>
        <begin position="467"/>
        <end position="494"/>
    </location>
</feature>
<proteinExistence type="inferred from homology"/>
<feature type="transmembrane region" description="Helical" evidence="3">
    <location>
        <begin position="436"/>
        <end position="458"/>
    </location>
</feature>
<feature type="domain" description="Peptidase A1" evidence="5">
    <location>
        <begin position="62"/>
        <end position="401"/>
    </location>
</feature>
<dbReference type="AlphaFoldDB" id="A0A4S8VJT9"/>
<keyword evidence="3" id="KW-1133">Transmembrane helix</keyword>
<dbReference type="Pfam" id="PF00026">
    <property type="entry name" value="Asp"/>
    <property type="match status" value="1"/>
</dbReference>
<keyword evidence="4" id="KW-0732">Signal</keyword>
<dbReference type="SUPFAM" id="SSF50630">
    <property type="entry name" value="Acid proteases"/>
    <property type="match status" value="1"/>
</dbReference>
<dbReference type="InterPro" id="IPR001461">
    <property type="entry name" value="Aspartic_peptidase_A1"/>
</dbReference>
<keyword evidence="6" id="KW-0378">Hydrolase</keyword>